<protein>
    <submittedName>
        <fullName evidence="1">Sulfotransferase family protein</fullName>
    </submittedName>
</protein>
<accession>A0A9X3SP82</accession>
<dbReference type="InterPro" id="IPR040632">
    <property type="entry name" value="Sulfotransfer_4"/>
</dbReference>
<dbReference type="Pfam" id="PF17784">
    <property type="entry name" value="Sulfotransfer_4"/>
    <property type="match status" value="1"/>
</dbReference>
<evidence type="ECO:0000313" key="2">
    <source>
        <dbReference type="Proteomes" id="UP001140076"/>
    </source>
</evidence>
<name>A0A9X3SP82_9ACTN</name>
<reference evidence="1" key="1">
    <citation type="submission" date="2021-10" db="EMBL/GenBank/DDBJ databases">
        <title>Streptomonospora sp. nov., isolated from mangrove soil.</title>
        <authorList>
            <person name="Chen X."/>
            <person name="Ge X."/>
            <person name="Liu W."/>
        </authorList>
    </citation>
    <scope>NUCLEOTIDE SEQUENCE</scope>
    <source>
        <strain evidence="1">S1-112</strain>
    </source>
</reference>
<gene>
    <name evidence="1" type="ORF">LG943_14865</name>
</gene>
<dbReference type="EMBL" id="JAJAQC010000024">
    <property type="protein sequence ID" value="MDA0565586.1"/>
    <property type="molecule type" value="Genomic_DNA"/>
</dbReference>
<dbReference type="PANTHER" id="PTHR36978">
    <property type="entry name" value="P-LOOP CONTAINING NUCLEOTIDE TRIPHOSPHATE HYDROLASE"/>
    <property type="match status" value="1"/>
</dbReference>
<dbReference type="InterPro" id="IPR027417">
    <property type="entry name" value="P-loop_NTPase"/>
</dbReference>
<dbReference type="PANTHER" id="PTHR36978:SF4">
    <property type="entry name" value="P-LOOP CONTAINING NUCLEOSIDE TRIPHOSPHATE HYDROLASE PROTEIN"/>
    <property type="match status" value="1"/>
</dbReference>
<dbReference type="Gene3D" id="3.40.50.300">
    <property type="entry name" value="P-loop containing nucleotide triphosphate hydrolases"/>
    <property type="match status" value="1"/>
</dbReference>
<dbReference type="Proteomes" id="UP001140076">
    <property type="component" value="Unassembled WGS sequence"/>
</dbReference>
<proteinExistence type="predicted"/>
<evidence type="ECO:0000313" key="1">
    <source>
        <dbReference type="EMBL" id="MDA0565586.1"/>
    </source>
</evidence>
<sequence>MVQLIGAGFPRTGTTSMKAALEQLGLGPCYHMFELLTHPDHLGRWEHAVHDDPVDWDRVTEGYASGVDWPFSYFWRELADAYPQAKVLLTVRDPHRWYTSMANTIFRQMEMVVGAATASSPPETRRMAGVLGPLWESTYGNRTAPDERRAVEVFEAHTAAVVEAVPPERLLVYEAGQGWEPLCEFLGVPVPDTPFPHLNDTEAMHRVMADIEAGRAPASPFTTGG</sequence>
<organism evidence="1 2">
    <name type="scientific">Streptomonospora mangrovi</name>
    <dbReference type="NCBI Taxonomy" id="2883123"/>
    <lineage>
        <taxon>Bacteria</taxon>
        <taxon>Bacillati</taxon>
        <taxon>Actinomycetota</taxon>
        <taxon>Actinomycetes</taxon>
        <taxon>Streptosporangiales</taxon>
        <taxon>Nocardiopsidaceae</taxon>
        <taxon>Streptomonospora</taxon>
    </lineage>
</organism>
<dbReference type="AlphaFoldDB" id="A0A9X3SP82"/>
<keyword evidence="2" id="KW-1185">Reference proteome</keyword>
<dbReference type="RefSeq" id="WP_270072861.1">
    <property type="nucleotide sequence ID" value="NZ_JAJAQC010000024.1"/>
</dbReference>
<comment type="caution">
    <text evidence="1">The sequence shown here is derived from an EMBL/GenBank/DDBJ whole genome shotgun (WGS) entry which is preliminary data.</text>
</comment>
<dbReference type="SUPFAM" id="SSF52540">
    <property type="entry name" value="P-loop containing nucleoside triphosphate hydrolases"/>
    <property type="match status" value="1"/>
</dbReference>